<dbReference type="OrthoDB" id="981216at2"/>
<dbReference type="InterPro" id="IPR000582">
    <property type="entry name" value="Acyl-CoA-binding_protein"/>
</dbReference>
<dbReference type="RefSeq" id="WP_147136882.1">
    <property type="nucleotide sequence ID" value="NZ_VOSC01000030.1"/>
</dbReference>
<dbReference type="InterPro" id="IPR014352">
    <property type="entry name" value="FERM/acyl-CoA-bd_prot_sf"/>
</dbReference>
<reference evidence="3" key="1">
    <citation type="submission" date="2019-08" db="EMBL/GenBank/DDBJ databases">
        <title>Seonamhaeicola sediminis sp. nov., isolated from marine sediment.</title>
        <authorList>
            <person name="Cao W.R."/>
        </authorList>
    </citation>
    <scope>NUCLEOTIDE SEQUENCE [LARGE SCALE GENOMIC DNA]</scope>
    <source>
        <strain evidence="3">Gy8</strain>
    </source>
</reference>
<dbReference type="Proteomes" id="UP000321790">
    <property type="component" value="Unassembled WGS sequence"/>
</dbReference>
<organism evidence="2 3">
    <name type="scientific">Seonamhaeicola algicola</name>
    <dbReference type="NCBI Taxonomy" id="1719036"/>
    <lineage>
        <taxon>Bacteria</taxon>
        <taxon>Pseudomonadati</taxon>
        <taxon>Bacteroidota</taxon>
        <taxon>Flavobacteriia</taxon>
        <taxon>Flavobacteriales</taxon>
        <taxon>Flavobacteriaceae</taxon>
    </lineage>
</organism>
<comment type="caution">
    <text evidence="2">The sequence shown here is derived from an EMBL/GenBank/DDBJ whole genome shotgun (WGS) entry which is preliminary data.</text>
</comment>
<gene>
    <name evidence="2" type="ORF">FUA26_12955</name>
</gene>
<sequence length="88" mass="10244">MTNEDLDKAFEEAVARVNAHKEPFPADTLLKLYAYYKKATNDYGKPRSREALINAFKTNALFQAKNITETEAKEAYIDLVNKYFLYRE</sequence>
<dbReference type="EMBL" id="VOSC01000030">
    <property type="protein sequence ID" value="TXE07128.1"/>
    <property type="molecule type" value="Genomic_DNA"/>
</dbReference>
<accession>A0A5C7AEV1</accession>
<evidence type="ECO:0000259" key="1">
    <source>
        <dbReference type="PROSITE" id="PS51228"/>
    </source>
</evidence>
<dbReference type="Pfam" id="PF00887">
    <property type="entry name" value="ACBP"/>
    <property type="match status" value="1"/>
</dbReference>
<dbReference type="InterPro" id="IPR035984">
    <property type="entry name" value="Acyl-CoA-binding_sf"/>
</dbReference>
<dbReference type="Gene3D" id="1.20.80.10">
    <property type="match status" value="1"/>
</dbReference>
<dbReference type="SUPFAM" id="SSF47027">
    <property type="entry name" value="Acyl-CoA binding protein"/>
    <property type="match status" value="1"/>
</dbReference>
<dbReference type="PROSITE" id="PS51228">
    <property type="entry name" value="ACB_2"/>
    <property type="match status" value="1"/>
</dbReference>
<keyword evidence="3" id="KW-1185">Reference proteome</keyword>
<dbReference type="AlphaFoldDB" id="A0A5C7AEV1"/>
<name>A0A5C7AEV1_9FLAO</name>
<evidence type="ECO:0000313" key="2">
    <source>
        <dbReference type="EMBL" id="TXE07128.1"/>
    </source>
</evidence>
<proteinExistence type="predicted"/>
<dbReference type="GO" id="GO:0000062">
    <property type="term" value="F:fatty-acyl-CoA binding"/>
    <property type="evidence" value="ECO:0007669"/>
    <property type="project" value="InterPro"/>
</dbReference>
<evidence type="ECO:0000313" key="3">
    <source>
        <dbReference type="Proteomes" id="UP000321790"/>
    </source>
</evidence>
<feature type="domain" description="ACB" evidence="1">
    <location>
        <begin position="6"/>
        <end position="88"/>
    </location>
</feature>
<protein>
    <submittedName>
        <fullName evidence="2">Acyl-CoA-binding protein</fullName>
    </submittedName>
</protein>